<feature type="region of interest" description="Disordered" evidence="1">
    <location>
        <begin position="271"/>
        <end position="300"/>
    </location>
</feature>
<accession>A0ABX2H4Z1</accession>
<dbReference type="Proteomes" id="UP001644719">
    <property type="component" value="Unassembled WGS sequence"/>
</dbReference>
<reference evidence="2 3" key="1">
    <citation type="journal article" date="2020" name="Cell Host Microbe">
        <title>Functional and Genomic Variation between Human-Derived Isolates of Lachnospiraceae Reveals Inter- and Intra-Species Diversity.</title>
        <authorList>
            <person name="Sorbara M.T."/>
            <person name="Littmann E.R."/>
            <person name="Fontana E."/>
            <person name="Moody T.U."/>
            <person name="Kohout C.E."/>
            <person name="Gjonbalaj M."/>
            <person name="Eaton V."/>
            <person name="Seok R."/>
            <person name="Leiner I.M."/>
            <person name="Pamer E.G."/>
        </authorList>
    </citation>
    <scope>NUCLEOTIDE SEQUENCE [LARGE SCALE GENOMIC DNA]</scope>
    <source>
        <strain evidence="2 3">MSK.17.74</strain>
    </source>
</reference>
<keyword evidence="3" id="KW-1185">Reference proteome</keyword>
<evidence type="ECO:0000313" key="2">
    <source>
        <dbReference type="EMBL" id="NSG84308.1"/>
    </source>
</evidence>
<dbReference type="EMBL" id="JAAITS010000004">
    <property type="protein sequence ID" value="NSG84308.1"/>
    <property type="molecule type" value="Genomic_DNA"/>
</dbReference>
<gene>
    <name evidence="2" type="ORF">G5B17_02390</name>
</gene>
<evidence type="ECO:0000256" key="1">
    <source>
        <dbReference type="SAM" id="MobiDB-lite"/>
    </source>
</evidence>
<dbReference type="RefSeq" id="WP_173769293.1">
    <property type="nucleotide sequence ID" value="NZ_JAAITS010000004.1"/>
</dbReference>
<organism evidence="2 3">
    <name type="scientific">Blautia faecis</name>
    <dbReference type="NCBI Taxonomy" id="871665"/>
    <lineage>
        <taxon>Bacteria</taxon>
        <taxon>Bacillati</taxon>
        <taxon>Bacillota</taxon>
        <taxon>Clostridia</taxon>
        <taxon>Lachnospirales</taxon>
        <taxon>Lachnospiraceae</taxon>
        <taxon>Blautia</taxon>
    </lineage>
</organism>
<name>A0ABX2H4Z1_9FIRM</name>
<sequence length="300" mass="33519">MIILGKIKVDDQVLKYCEISYDPFYVTVMSEDEKAIVDLFNNAKSIIVMDQYGLVIKSVSNYCGVESSTIKYNFYLDEENNMKPVITVRLKAVDLNEKIKSIEAAMGEDTVDESSMSLEEYRAYKIKQYGVECQDKIYAGTDVETSYGTEHFSATGDDQANIKTLSDVAMATKVSLPYHADGSQCKVYTYQDIIKIYCEIQKLILAETSYCNALNTYVRGLNTKEQIAAVKYGQEITDQVIKTNMDTVIAQGNAVMEGIVKQYLETAVPETKTDVKDTENTTDGTDNIEDAATEKSSKKA</sequence>
<proteinExistence type="predicted"/>
<evidence type="ECO:0000313" key="3">
    <source>
        <dbReference type="Proteomes" id="UP001644719"/>
    </source>
</evidence>
<comment type="caution">
    <text evidence="2">The sequence shown here is derived from an EMBL/GenBank/DDBJ whole genome shotgun (WGS) entry which is preliminary data.</text>
</comment>
<protein>
    <submittedName>
        <fullName evidence="2">Uncharacterized protein</fullName>
    </submittedName>
</protein>